<feature type="binding site" evidence="7">
    <location>
        <position position="14"/>
    </location>
    <ligand>
        <name>tRNA</name>
        <dbReference type="ChEBI" id="CHEBI:17843"/>
    </ligand>
</feature>
<dbReference type="InterPro" id="IPR001328">
    <property type="entry name" value="Pept_tRNA_hydro"/>
</dbReference>
<dbReference type="Proteomes" id="UP000199071">
    <property type="component" value="Unassembled WGS sequence"/>
</dbReference>
<feature type="site" description="Discriminates between blocked and unblocked aminoacyl-tRNA" evidence="7">
    <location>
        <position position="9"/>
    </location>
</feature>
<dbReference type="Gene3D" id="3.40.50.1470">
    <property type="entry name" value="Peptidyl-tRNA hydrolase"/>
    <property type="match status" value="1"/>
</dbReference>
<feature type="binding site" evidence="7">
    <location>
        <position position="112"/>
    </location>
    <ligand>
        <name>tRNA</name>
        <dbReference type="ChEBI" id="CHEBI:17843"/>
    </ligand>
</feature>
<comment type="function">
    <text evidence="7">Catalyzes the release of premature peptidyl moieties from peptidyl-tRNA molecules trapped in stalled 50S ribosomal subunits, and thus maintains levels of free tRNAs and 50S ribosomes.</text>
</comment>
<dbReference type="PROSITE" id="PS01195">
    <property type="entry name" value="PEPT_TRNA_HYDROL_1"/>
    <property type="match status" value="1"/>
</dbReference>
<dbReference type="GO" id="GO:0004045">
    <property type="term" value="F:peptidyl-tRNA hydrolase activity"/>
    <property type="evidence" value="ECO:0007669"/>
    <property type="project" value="UniProtKB-UniRule"/>
</dbReference>
<evidence type="ECO:0000256" key="5">
    <source>
        <dbReference type="ARBA" id="ARBA00038063"/>
    </source>
</evidence>
<proteinExistence type="inferred from homology"/>
<feature type="site" description="Stabilizes the basic form of H active site to accept a proton" evidence="7">
    <location>
        <position position="91"/>
    </location>
</feature>
<dbReference type="NCBIfam" id="TIGR00447">
    <property type="entry name" value="pth"/>
    <property type="match status" value="1"/>
</dbReference>
<keyword evidence="12" id="KW-1185">Reference proteome</keyword>
<keyword evidence="3 7" id="KW-0378">Hydrolase</keyword>
<evidence type="ECO:0000313" key="11">
    <source>
        <dbReference type="EMBL" id="SDB47762.1"/>
    </source>
</evidence>
<comment type="catalytic activity">
    <reaction evidence="7 8">
        <text>an N-acyl-L-alpha-aminoacyl-tRNA + H2O = an N-acyl-L-amino acid + a tRNA + H(+)</text>
        <dbReference type="Rhea" id="RHEA:54448"/>
        <dbReference type="Rhea" id="RHEA-COMP:10123"/>
        <dbReference type="Rhea" id="RHEA-COMP:13883"/>
        <dbReference type="ChEBI" id="CHEBI:15377"/>
        <dbReference type="ChEBI" id="CHEBI:15378"/>
        <dbReference type="ChEBI" id="CHEBI:59874"/>
        <dbReference type="ChEBI" id="CHEBI:78442"/>
        <dbReference type="ChEBI" id="CHEBI:138191"/>
        <dbReference type="EC" id="3.1.1.29"/>
    </reaction>
</comment>
<dbReference type="PANTHER" id="PTHR17224:SF1">
    <property type="entry name" value="PEPTIDYL-TRNA HYDROLASE"/>
    <property type="match status" value="1"/>
</dbReference>
<feature type="binding site" evidence="7">
    <location>
        <position position="66"/>
    </location>
    <ligand>
        <name>tRNA</name>
        <dbReference type="ChEBI" id="CHEBI:17843"/>
    </ligand>
</feature>
<reference evidence="11 12" key="1">
    <citation type="submission" date="2016-10" db="EMBL/GenBank/DDBJ databases">
        <authorList>
            <person name="de Groot N.N."/>
        </authorList>
    </citation>
    <scope>NUCLEOTIDE SEQUENCE [LARGE SCALE GENOMIC DNA]</scope>
    <source>
        <strain evidence="11 12">ATCC 35022</strain>
    </source>
</reference>
<protein>
    <recommendedName>
        <fullName evidence="6 7">Peptidyl-tRNA hydrolase</fullName>
        <shortName evidence="7">Pth</shortName>
        <ecNumber evidence="1 7">3.1.1.29</ecNumber>
    </recommendedName>
</protein>
<dbReference type="EMBL" id="FMXQ01000008">
    <property type="protein sequence ID" value="SDB47762.1"/>
    <property type="molecule type" value="Genomic_DNA"/>
</dbReference>
<dbReference type="FunFam" id="3.40.50.1470:FF:000001">
    <property type="entry name" value="Peptidyl-tRNA hydrolase"/>
    <property type="match status" value="1"/>
</dbReference>
<feature type="compositionally biased region" description="Basic and acidic residues" evidence="10">
    <location>
        <begin position="184"/>
        <end position="196"/>
    </location>
</feature>
<dbReference type="OrthoDB" id="9800507at2"/>
<evidence type="ECO:0000256" key="10">
    <source>
        <dbReference type="SAM" id="MobiDB-lite"/>
    </source>
</evidence>
<evidence type="ECO:0000256" key="6">
    <source>
        <dbReference type="ARBA" id="ARBA00050038"/>
    </source>
</evidence>
<keyword evidence="2 7" id="KW-0820">tRNA-binding</keyword>
<evidence type="ECO:0000313" key="12">
    <source>
        <dbReference type="Proteomes" id="UP000199071"/>
    </source>
</evidence>
<dbReference type="STRING" id="665467.SAMN02982931_03676"/>
<comment type="similarity">
    <text evidence="5 7 9">Belongs to the PTH family.</text>
</comment>
<dbReference type="HAMAP" id="MF_00083">
    <property type="entry name" value="Pept_tRNA_hydro_bact"/>
    <property type="match status" value="1"/>
</dbReference>
<evidence type="ECO:0000256" key="4">
    <source>
        <dbReference type="ARBA" id="ARBA00022884"/>
    </source>
</evidence>
<comment type="function">
    <text evidence="7">Hydrolyzes ribosome-free peptidyl-tRNAs (with 1 or more amino acids incorporated), which drop off the ribosome during protein synthesis, or as a result of ribosome stalling.</text>
</comment>
<evidence type="ECO:0000256" key="2">
    <source>
        <dbReference type="ARBA" id="ARBA00022555"/>
    </source>
</evidence>
<evidence type="ECO:0000256" key="3">
    <source>
        <dbReference type="ARBA" id="ARBA00022801"/>
    </source>
</evidence>
<dbReference type="AlphaFoldDB" id="A0A1G6DRN3"/>
<comment type="subunit">
    <text evidence="7">Monomer.</text>
</comment>
<dbReference type="Pfam" id="PF01195">
    <property type="entry name" value="Pept_tRNA_hydro"/>
    <property type="match status" value="1"/>
</dbReference>
<gene>
    <name evidence="7" type="primary">pth</name>
    <name evidence="11" type="ORF">SAMN02982931_03676</name>
</gene>
<dbReference type="GO" id="GO:0005737">
    <property type="term" value="C:cytoplasm"/>
    <property type="evidence" value="ECO:0007669"/>
    <property type="project" value="UniProtKB-SubCell"/>
</dbReference>
<keyword evidence="4 7" id="KW-0694">RNA-binding</keyword>
<feature type="binding site" evidence="7">
    <location>
        <position position="64"/>
    </location>
    <ligand>
        <name>tRNA</name>
        <dbReference type="ChEBI" id="CHEBI:17843"/>
    </ligand>
</feature>
<dbReference type="EC" id="3.1.1.29" evidence="1 7"/>
<comment type="subcellular location">
    <subcellularLocation>
        <location evidence="7">Cytoplasm</location>
    </subcellularLocation>
</comment>
<feature type="region of interest" description="Disordered" evidence="10">
    <location>
        <begin position="184"/>
        <end position="232"/>
    </location>
</feature>
<dbReference type="CDD" id="cd00462">
    <property type="entry name" value="PTH"/>
    <property type="match status" value="1"/>
</dbReference>
<evidence type="ECO:0000256" key="7">
    <source>
        <dbReference type="HAMAP-Rule" id="MF_00083"/>
    </source>
</evidence>
<dbReference type="InterPro" id="IPR036416">
    <property type="entry name" value="Pept_tRNA_hydro_sf"/>
</dbReference>
<keyword evidence="7" id="KW-0963">Cytoplasm</keyword>
<evidence type="ECO:0000256" key="1">
    <source>
        <dbReference type="ARBA" id="ARBA00013260"/>
    </source>
</evidence>
<dbReference type="GO" id="GO:0000049">
    <property type="term" value="F:tRNA binding"/>
    <property type="evidence" value="ECO:0007669"/>
    <property type="project" value="UniProtKB-UniRule"/>
</dbReference>
<dbReference type="GO" id="GO:0006515">
    <property type="term" value="P:protein quality control for misfolded or incompletely synthesized proteins"/>
    <property type="evidence" value="ECO:0007669"/>
    <property type="project" value="UniProtKB-UniRule"/>
</dbReference>
<organism evidence="11 12">
    <name type="scientific">Bauldia litoralis</name>
    <dbReference type="NCBI Taxonomy" id="665467"/>
    <lineage>
        <taxon>Bacteria</taxon>
        <taxon>Pseudomonadati</taxon>
        <taxon>Pseudomonadota</taxon>
        <taxon>Alphaproteobacteria</taxon>
        <taxon>Hyphomicrobiales</taxon>
        <taxon>Kaistiaceae</taxon>
        <taxon>Bauldia</taxon>
    </lineage>
</organism>
<dbReference type="InterPro" id="IPR018171">
    <property type="entry name" value="Pept_tRNA_hydro_CS"/>
</dbReference>
<accession>A0A1G6DRN3</accession>
<dbReference type="PANTHER" id="PTHR17224">
    <property type="entry name" value="PEPTIDYL-TRNA HYDROLASE"/>
    <property type="match status" value="1"/>
</dbReference>
<evidence type="ECO:0000256" key="8">
    <source>
        <dbReference type="RuleBase" id="RU000673"/>
    </source>
</evidence>
<dbReference type="SUPFAM" id="SSF53178">
    <property type="entry name" value="Peptidyl-tRNA hydrolase-like"/>
    <property type="match status" value="1"/>
</dbReference>
<feature type="active site" description="Proton acceptor" evidence="7">
    <location>
        <position position="19"/>
    </location>
</feature>
<dbReference type="RefSeq" id="WP_090878626.1">
    <property type="nucleotide sequence ID" value="NZ_FMXQ01000008.1"/>
</dbReference>
<dbReference type="GO" id="GO:0072344">
    <property type="term" value="P:rescue of stalled ribosome"/>
    <property type="evidence" value="ECO:0007669"/>
    <property type="project" value="UniProtKB-UniRule"/>
</dbReference>
<evidence type="ECO:0000256" key="9">
    <source>
        <dbReference type="RuleBase" id="RU004320"/>
    </source>
</evidence>
<name>A0A1G6DRN3_9HYPH</name>
<sequence length="232" mass="25429">MLLLIGLGNPGSQYVANRHNVGFMVIDAIHRRHGFTPWRRKFQAEISEGTFAGDKCLLVKPQTYMNESGRAVSEAMRFYKLKPEDVMVIHDEVDLAPGKIRMKAGGGAAGHNGLRSIAGAIGPDFRRLRIGVGHPGVKEAVPHYVLHDFAKADKAWLEPLIEAMAEHAPLMGERMDQTFSNRVHEQLRTAKPEKQKTKPVKGLPASGESASEQKEGAGEGPLARGLKKLLGR</sequence>
<dbReference type="PROSITE" id="PS01196">
    <property type="entry name" value="PEPT_TRNA_HYDROL_2"/>
    <property type="match status" value="1"/>
</dbReference>